<dbReference type="RefSeq" id="WP_074456925.1">
    <property type="nucleotide sequence ID" value="NZ_FITM01000035.1"/>
</dbReference>
<dbReference type="Proteomes" id="UP000182631">
    <property type="component" value="Unassembled WGS sequence"/>
</dbReference>
<sequence>MEKVFIYWDNSNIFHQAQRLAEEVENGPDARFRVRVNFDNLLRLAHGDRLVEKALAVGSVPPEMQQLWNQMKSKDVKVSLYDRGSQERSEQGVPDKILQLAMLEGGSVTT</sequence>
<evidence type="ECO:0000313" key="2">
    <source>
        <dbReference type="Proteomes" id="UP000182631"/>
    </source>
</evidence>
<dbReference type="AlphaFoldDB" id="A0A164YVH9"/>
<organism evidence="1 2">
    <name type="scientific">Candidatus Synechococcus spongiarum</name>
    <dbReference type="NCBI Taxonomy" id="431041"/>
    <lineage>
        <taxon>Bacteria</taxon>
        <taxon>Bacillati</taxon>
        <taxon>Cyanobacteriota</taxon>
        <taxon>Cyanophyceae</taxon>
        <taxon>Synechococcales</taxon>
        <taxon>Synechococcaceae</taxon>
        <taxon>Synechococcus</taxon>
    </lineage>
</organism>
<dbReference type="OrthoDB" id="582382at2"/>
<keyword evidence="2" id="KW-1185">Reference proteome</keyword>
<dbReference type="Gene3D" id="3.40.50.1010">
    <property type="entry name" value="5'-nuclease"/>
    <property type="match status" value="1"/>
</dbReference>
<gene>
    <name evidence="1" type="ORF">FLM9_324</name>
</gene>
<reference evidence="2" key="1">
    <citation type="submission" date="2016-02" db="EMBL/GenBank/DDBJ databases">
        <authorList>
            <person name="liu f."/>
        </authorList>
    </citation>
    <scope>NUCLEOTIDE SEQUENCE [LARGE SCALE GENOMIC DNA]</scope>
</reference>
<evidence type="ECO:0000313" key="1">
    <source>
        <dbReference type="EMBL" id="SAY38441.1"/>
    </source>
</evidence>
<proteinExistence type="predicted"/>
<evidence type="ECO:0008006" key="3">
    <source>
        <dbReference type="Google" id="ProtNLM"/>
    </source>
</evidence>
<name>A0A164YVH9_9SYNE</name>
<accession>A0A164YVH9</accession>
<protein>
    <recommendedName>
        <fullName evidence="3">NYN domain-containing protein</fullName>
    </recommendedName>
</protein>
<dbReference type="EMBL" id="FITM01000035">
    <property type="protein sequence ID" value="SAY38441.1"/>
    <property type="molecule type" value="Genomic_DNA"/>
</dbReference>